<dbReference type="InterPro" id="IPR033671">
    <property type="entry name" value="TrmH"/>
</dbReference>
<dbReference type="InterPro" id="IPR029026">
    <property type="entry name" value="tRNA_m1G_MTases_N"/>
</dbReference>
<reference evidence="2 3" key="1">
    <citation type="submission" date="2019-01" db="EMBL/GenBank/DDBJ databases">
        <authorList>
            <person name="Ferrante I. M."/>
        </authorList>
    </citation>
    <scope>NUCLEOTIDE SEQUENCE [LARGE SCALE GENOMIC DNA]</scope>
    <source>
        <strain evidence="2 3">B856</strain>
    </source>
</reference>
<evidence type="ECO:0008006" key="4">
    <source>
        <dbReference type="Google" id="ProtNLM"/>
    </source>
</evidence>
<evidence type="ECO:0000313" key="3">
    <source>
        <dbReference type="Proteomes" id="UP000291116"/>
    </source>
</evidence>
<gene>
    <name evidence="2" type="ORF">PSNMU_V1.4_AUG-EV-PASAV3_0035160</name>
</gene>
<dbReference type="EMBL" id="CAACVS010000104">
    <property type="protein sequence ID" value="VEU36821.1"/>
    <property type="molecule type" value="Genomic_DNA"/>
</dbReference>
<feature type="transmembrane region" description="Helical" evidence="1">
    <location>
        <begin position="12"/>
        <end position="31"/>
    </location>
</feature>
<proteinExistence type="predicted"/>
<dbReference type="AlphaFoldDB" id="A0A448Z450"/>
<evidence type="ECO:0000313" key="2">
    <source>
        <dbReference type="EMBL" id="VEU36821.1"/>
    </source>
</evidence>
<dbReference type="PANTHER" id="PTHR43453:SF3">
    <property type="entry name" value="TRNA_RRNA METHYLTRANSFERASE SPOU TYPE DOMAIN-CONTAINING PROTEIN"/>
    <property type="match status" value="1"/>
</dbReference>
<keyword evidence="3" id="KW-1185">Reference proteome</keyword>
<dbReference type="SUPFAM" id="SSF75217">
    <property type="entry name" value="alpha/beta knot"/>
    <property type="match status" value="1"/>
</dbReference>
<protein>
    <recommendedName>
        <fullName evidence="4">tRNA/rRNA methyltransferase SpoU type domain-containing protein</fullName>
    </recommendedName>
</protein>
<organism evidence="2 3">
    <name type="scientific">Pseudo-nitzschia multistriata</name>
    <dbReference type="NCBI Taxonomy" id="183589"/>
    <lineage>
        <taxon>Eukaryota</taxon>
        <taxon>Sar</taxon>
        <taxon>Stramenopiles</taxon>
        <taxon>Ochrophyta</taxon>
        <taxon>Bacillariophyta</taxon>
        <taxon>Bacillariophyceae</taxon>
        <taxon>Bacillariophycidae</taxon>
        <taxon>Bacillariales</taxon>
        <taxon>Bacillariaceae</taxon>
        <taxon>Pseudo-nitzschia</taxon>
    </lineage>
</organism>
<evidence type="ECO:0000256" key="1">
    <source>
        <dbReference type="SAM" id="Phobius"/>
    </source>
</evidence>
<accession>A0A448Z450</accession>
<keyword evidence="1" id="KW-0812">Transmembrane</keyword>
<keyword evidence="1" id="KW-0472">Membrane</keyword>
<dbReference type="GO" id="GO:0008168">
    <property type="term" value="F:methyltransferase activity"/>
    <property type="evidence" value="ECO:0007669"/>
    <property type="project" value="InterPro"/>
</dbReference>
<dbReference type="InterPro" id="IPR029028">
    <property type="entry name" value="Alpha/beta_knot_MTases"/>
</dbReference>
<dbReference type="GO" id="GO:0002938">
    <property type="term" value="P:tRNA guanine ribose methylation"/>
    <property type="evidence" value="ECO:0007669"/>
    <property type="project" value="TreeGrafter"/>
</dbReference>
<dbReference type="Gene3D" id="3.40.1280.10">
    <property type="match status" value="1"/>
</dbReference>
<dbReference type="OrthoDB" id="241340at2759"/>
<keyword evidence="1" id="KW-1133">Transmembrane helix</keyword>
<dbReference type="PANTHER" id="PTHR43453">
    <property type="entry name" value="RRNA METHYLASE-LIKE"/>
    <property type="match status" value="1"/>
</dbReference>
<dbReference type="Proteomes" id="UP000291116">
    <property type="component" value="Unassembled WGS sequence"/>
</dbReference>
<sequence>MNRAGSFTSSSNSWILPFMLGASTSLSLLWISKKLEILIATSSTSRSDEKTKPREMKQDILDHEELSFRMLRKAEAVIQWRTSRLILVIERCTNDHNYSAILRTAEALGIQTVYMIDPPAVMEEDGGRRKGTQKEISRTPEEIEQRRLHHIFAQNATEWLTVRDFDSTEDCIACCRKEGYKLWVTVSRNR</sequence>
<name>A0A448Z450_9STRA</name>